<keyword evidence="8" id="KW-1185">Reference proteome</keyword>
<comment type="caution">
    <text evidence="7">The sequence shown here is derived from an EMBL/GenBank/DDBJ whole genome shotgun (WGS) entry which is preliminary data.</text>
</comment>
<dbReference type="InterPro" id="IPR001789">
    <property type="entry name" value="Sig_transdc_resp-reg_receiver"/>
</dbReference>
<reference evidence="7 8" key="1">
    <citation type="submission" date="2020-05" db="EMBL/GenBank/DDBJ databases">
        <title>Genome sequence of Kribbella sandramycini ATCC 39419.</title>
        <authorList>
            <person name="Maclea K.S."/>
            <person name="Fair J.L."/>
        </authorList>
    </citation>
    <scope>NUCLEOTIDE SEQUENCE [LARGE SCALE GENOMIC DNA]</scope>
    <source>
        <strain evidence="7 8">ATCC 39419</strain>
    </source>
</reference>
<feature type="domain" description="Response regulatory" evidence="4">
    <location>
        <begin position="2"/>
        <end position="116"/>
    </location>
</feature>
<dbReference type="GO" id="GO:0006355">
    <property type="term" value="P:regulation of DNA-templated transcription"/>
    <property type="evidence" value="ECO:0007669"/>
    <property type="project" value="InterPro"/>
</dbReference>
<dbReference type="InterPro" id="IPR039420">
    <property type="entry name" value="WalR-like"/>
</dbReference>
<protein>
    <submittedName>
        <fullName evidence="7">Response regulator transcription factor</fullName>
    </submittedName>
    <submittedName>
        <fullName evidence="6">Two-component system response regulator VanR</fullName>
    </submittedName>
</protein>
<dbReference type="Proteomes" id="UP000534306">
    <property type="component" value="Unassembled WGS sequence"/>
</dbReference>
<dbReference type="CDD" id="cd00383">
    <property type="entry name" value="trans_reg_C"/>
    <property type="match status" value="1"/>
</dbReference>
<name>A0A7Y4L3C4_9ACTN</name>
<dbReference type="Proteomes" id="UP000553957">
    <property type="component" value="Unassembled WGS sequence"/>
</dbReference>
<keyword evidence="1 3" id="KW-0238">DNA-binding</keyword>
<dbReference type="GO" id="GO:0000976">
    <property type="term" value="F:transcription cis-regulatory region binding"/>
    <property type="evidence" value="ECO:0007669"/>
    <property type="project" value="TreeGrafter"/>
</dbReference>
<keyword evidence="2" id="KW-0597">Phosphoprotein</keyword>
<dbReference type="PANTHER" id="PTHR48111:SF36">
    <property type="entry name" value="TRANSCRIPTIONAL REGULATORY PROTEIN CUTR"/>
    <property type="match status" value="1"/>
</dbReference>
<evidence type="ECO:0000256" key="2">
    <source>
        <dbReference type="PROSITE-ProRule" id="PRU00169"/>
    </source>
</evidence>
<dbReference type="InterPro" id="IPR036388">
    <property type="entry name" value="WH-like_DNA-bd_sf"/>
</dbReference>
<dbReference type="Pfam" id="PF00486">
    <property type="entry name" value="Trans_reg_C"/>
    <property type="match status" value="1"/>
</dbReference>
<feature type="domain" description="OmpR/PhoB-type" evidence="5">
    <location>
        <begin position="124"/>
        <end position="219"/>
    </location>
</feature>
<dbReference type="InterPro" id="IPR001867">
    <property type="entry name" value="OmpR/PhoB-type_DNA-bd"/>
</dbReference>
<dbReference type="SMART" id="SM00862">
    <property type="entry name" value="Trans_reg_C"/>
    <property type="match status" value="1"/>
</dbReference>
<dbReference type="PROSITE" id="PS50110">
    <property type="entry name" value="RESPONSE_REGULATORY"/>
    <property type="match status" value="1"/>
</dbReference>
<sequence>MRVLVVEDEVYLAEAIRAGLRLEAIAADLAFDGHAALEAVAVNDYDVVVLDRDIPGPNGDEVCRRIVAQGIGCRVLMLTAAGDLDDKVTGFELGADDYLTKPFELRELIVRLRALVRRPAVAAPTVIEYAGVRLDPFRREVYRGGRYVKLTRKQFAVLEVLMTARGGVISAETLLEKAWDENADPFSNAVRITISAVRKRLGDPWVIHTVPGVGYRMGES</sequence>
<dbReference type="Gene3D" id="3.40.50.2300">
    <property type="match status" value="1"/>
</dbReference>
<evidence type="ECO:0000259" key="5">
    <source>
        <dbReference type="PROSITE" id="PS51755"/>
    </source>
</evidence>
<dbReference type="Gene3D" id="6.10.250.690">
    <property type="match status" value="1"/>
</dbReference>
<dbReference type="InterPro" id="IPR011006">
    <property type="entry name" value="CheY-like_superfamily"/>
</dbReference>
<dbReference type="SMART" id="SM00448">
    <property type="entry name" value="REC"/>
    <property type="match status" value="1"/>
</dbReference>
<dbReference type="GO" id="GO:0000156">
    <property type="term" value="F:phosphorelay response regulator activity"/>
    <property type="evidence" value="ECO:0007669"/>
    <property type="project" value="TreeGrafter"/>
</dbReference>
<dbReference type="GO" id="GO:0005829">
    <property type="term" value="C:cytosol"/>
    <property type="evidence" value="ECO:0007669"/>
    <property type="project" value="TreeGrafter"/>
</dbReference>
<dbReference type="EMBL" id="JABJRC010000004">
    <property type="protein sequence ID" value="NOL42436.1"/>
    <property type="molecule type" value="Genomic_DNA"/>
</dbReference>
<evidence type="ECO:0000256" key="3">
    <source>
        <dbReference type="PROSITE-ProRule" id="PRU01091"/>
    </source>
</evidence>
<gene>
    <name evidence="6" type="ORF">HNR71_000371</name>
    <name evidence="7" type="ORF">HPO96_19500</name>
</gene>
<evidence type="ECO:0000313" key="6">
    <source>
        <dbReference type="EMBL" id="MBB6564734.1"/>
    </source>
</evidence>
<dbReference type="PROSITE" id="PS51755">
    <property type="entry name" value="OMPR_PHOB"/>
    <property type="match status" value="1"/>
</dbReference>
<dbReference type="RefSeq" id="WP_171674918.1">
    <property type="nucleotide sequence ID" value="NZ_BAAAGT010000006.1"/>
</dbReference>
<dbReference type="EMBL" id="JACHKF010000001">
    <property type="protein sequence ID" value="MBB6564734.1"/>
    <property type="molecule type" value="Genomic_DNA"/>
</dbReference>
<evidence type="ECO:0000259" key="4">
    <source>
        <dbReference type="PROSITE" id="PS50110"/>
    </source>
</evidence>
<dbReference type="Pfam" id="PF00072">
    <property type="entry name" value="Response_reg"/>
    <property type="match status" value="1"/>
</dbReference>
<dbReference type="SUPFAM" id="SSF52172">
    <property type="entry name" value="CheY-like"/>
    <property type="match status" value="1"/>
</dbReference>
<evidence type="ECO:0000313" key="8">
    <source>
        <dbReference type="Proteomes" id="UP000534306"/>
    </source>
</evidence>
<evidence type="ECO:0000256" key="1">
    <source>
        <dbReference type="ARBA" id="ARBA00023125"/>
    </source>
</evidence>
<dbReference type="PANTHER" id="PTHR48111">
    <property type="entry name" value="REGULATOR OF RPOS"/>
    <property type="match status" value="1"/>
</dbReference>
<reference evidence="6 9" key="2">
    <citation type="submission" date="2020-08" db="EMBL/GenBank/DDBJ databases">
        <title>Sequencing the genomes of 1000 actinobacteria strains.</title>
        <authorList>
            <person name="Klenk H.-P."/>
        </authorList>
    </citation>
    <scope>NUCLEOTIDE SEQUENCE [LARGE SCALE GENOMIC DNA]</scope>
    <source>
        <strain evidence="6 9">DSM 15626</strain>
    </source>
</reference>
<dbReference type="Gene3D" id="1.10.10.10">
    <property type="entry name" value="Winged helix-like DNA-binding domain superfamily/Winged helix DNA-binding domain"/>
    <property type="match status" value="1"/>
</dbReference>
<feature type="DNA-binding region" description="OmpR/PhoB-type" evidence="3">
    <location>
        <begin position="124"/>
        <end position="219"/>
    </location>
</feature>
<dbReference type="GO" id="GO:0032993">
    <property type="term" value="C:protein-DNA complex"/>
    <property type="evidence" value="ECO:0007669"/>
    <property type="project" value="TreeGrafter"/>
</dbReference>
<evidence type="ECO:0000313" key="9">
    <source>
        <dbReference type="Proteomes" id="UP000553957"/>
    </source>
</evidence>
<feature type="modified residue" description="4-aspartylphosphate" evidence="2">
    <location>
        <position position="51"/>
    </location>
</feature>
<proteinExistence type="predicted"/>
<evidence type="ECO:0000313" key="7">
    <source>
        <dbReference type="EMBL" id="NOL42436.1"/>
    </source>
</evidence>
<organism evidence="7 8">
    <name type="scientific">Kribbella sandramycini</name>
    <dbReference type="NCBI Taxonomy" id="60450"/>
    <lineage>
        <taxon>Bacteria</taxon>
        <taxon>Bacillati</taxon>
        <taxon>Actinomycetota</taxon>
        <taxon>Actinomycetes</taxon>
        <taxon>Propionibacteriales</taxon>
        <taxon>Kribbellaceae</taxon>
        <taxon>Kribbella</taxon>
    </lineage>
</organism>
<dbReference type="AlphaFoldDB" id="A0A7Y4L3C4"/>
<accession>A0A7Y4L3C4</accession>